<keyword evidence="2 4" id="KW-0863">Zinc-finger</keyword>
<evidence type="ECO:0000256" key="2">
    <source>
        <dbReference type="ARBA" id="ARBA00022771"/>
    </source>
</evidence>
<dbReference type="InterPro" id="IPR036855">
    <property type="entry name" value="Znf_CCCH_sf"/>
</dbReference>
<feature type="domain" description="C3H1-type" evidence="6">
    <location>
        <begin position="32"/>
        <end position="60"/>
    </location>
</feature>
<dbReference type="GO" id="GO:0008270">
    <property type="term" value="F:zinc ion binding"/>
    <property type="evidence" value="ECO:0007669"/>
    <property type="project" value="UniProtKB-KW"/>
</dbReference>
<dbReference type="Proteomes" id="UP000041254">
    <property type="component" value="Unassembled WGS sequence"/>
</dbReference>
<feature type="region of interest" description="Disordered" evidence="5">
    <location>
        <begin position="97"/>
        <end position="149"/>
    </location>
</feature>
<evidence type="ECO:0000256" key="5">
    <source>
        <dbReference type="SAM" id="MobiDB-lite"/>
    </source>
</evidence>
<evidence type="ECO:0000313" key="7">
    <source>
        <dbReference type="EMBL" id="CEM29320.1"/>
    </source>
</evidence>
<dbReference type="PROSITE" id="PS50103">
    <property type="entry name" value="ZF_C3H1"/>
    <property type="match status" value="1"/>
</dbReference>
<organism evidence="7 8">
    <name type="scientific">Vitrella brassicaformis (strain CCMP3155)</name>
    <dbReference type="NCBI Taxonomy" id="1169540"/>
    <lineage>
        <taxon>Eukaryota</taxon>
        <taxon>Sar</taxon>
        <taxon>Alveolata</taxon>
        <taxon>Colpodellida</taxon>
        <taxon>Vitrellaceae</taxon>
        <taxon>Vitrella</taxon>
    </lineage>
</organism>
<dbReference type="Pfam" id="PF00642">
    <property type="entry name" value="zf-CCCH"/>
    <property type="match status" value="1"/>
</dbReference>
<evidence type="ECO:0000259" key="6">
    <source>
        <dbReference type="PROSITE" id="PS50103"/>
    </source>
</evidence>
<dbReference type="InParanoid" id="A0A0G4GHX5"/>
<name>A0A0G4GHX5_VITBC</name>
<evidence type="ECO:0000256" key="1">
    <source>
        <dbReference type="ARBA" id="ARBA00022723"/>
    </source>
</evidence>
<evidence type="ECO:0000313" key="8">
    <source>
        <dbReference type="Proteomes" id="UP000041254"/>
    </source>
</evidence>
<feature type="region of interest" description="Disordered" evidence="5">
    <location>
        <begin position="283"/>
        <end position="305"/>
    </location>
</feature>
<sequence>MGDICVTHCTHKKTHTKGKSLPQALTQGLIDEKKSRPCLFWAKGQWCRHGSECAFSHAESWRSNGGAVLLAQLDKGATRQPSHCGFRGTYHPRPSLLASNRYATGGQGLHRPSHEPLFVSRNDEPGRDERANRPVQPGKATPAPGPRCVPFESPMGALIDRNMSLAKATFVHVSDGQPASQHRSASAPLSSPAVSQPTPTHHPDQRQQHRISTLQVQHTTDFMPQEESIPQIGRPLFLKKGDRMILNTYKQTNEWSWGECVGGENEGLSGCSLSLCVRYDGAVSESGPSHPTATPELNGSHIADADGDQVADNEMEVAGIYGASRPDDGSSSYDDHRQQQAPRDEANVSSKHARALSLLARMHSQLLVGRALAAWTTTVRERRMAAVLAGERRRLQRIMLSWKRLQTASLAEQEAKVMAFRVDCHNRLLKRVCAKWYRTINLTIANREPSMKALSIEALRNGLSLLRRHAILRQADRGIPPPPSSIAHSAASHRYALYQRRHKAETKLGRLAQQLTKQRAFQQWGAWVGERRRVRALVTALQARQRADRERLTRRAVGGWRDAVAHKRAQQRGAVGAMAAALQRLSKRVLADWKTTVEDIKERQGVKEAAERAARVSAQIRSKYVCRVLKIPHSEDLAPSQSTTAADSVPTHINAAHQEMDESGAIAMGTRSRLINRLDIAHSSLALRSRAWGGSARAASLHQHDDRTQRCGPGVCWALKAAWRWAVRLVRGN</sequence>
<dbReference type="VEuPathDB" id="CryptoDB:Vbra_22757"/>
<dbReference type="AlphaFoldDB" id="A0A0G4GHX5"/>
<feature type="compositionally biased region" description="Low complexity" evidence="5">
    <location>
        <begin position="184"/>
        <end position="197"/>
    </location>
</feature>
<keyword evidence="3 4" id="KW-0862">Zinc</keyword>
<protein>
    <recommendedName>
        <fullName evidence="6">C3H1-type domain-containing protein</fullName>
    </recommendedName>
</protein>
<keyword evidence="8" id="KW-1185">Reference proteome</keyword>
<evidence type="ECO:0000256" key="3">
    <source>
        <dbReference type="ARBA" id="ARBA00022833"/>
    </source>
</evidence>
<dbReference type="SUPFAM" id="SSF90229">
    <property type="entry name" value="CCCH zinc finger"/>
    <property type="match status" value="1"/>
</dbReference>
<feature type="compositionally biased region" description="Polar residues" evidence="5">
    <location>
        <begin position="286"/>
        <end position="297"/>
    </location>
</feature>
<keyword evidence="1 4" id="KW-0479">Metal-binding</keyword>
<evidence type="ECO:0000256" key="4">
    <source>
        <dbReference type="PROSITE-ProRule" id="PRU00723"/>
    </source>
</evidence>
<dbReference type="EMBL" id="CDMY01000670">
    <property type="protein sequence ID" value="CEM29320.1"/>
    <property type="molecule type" value="Genomic_DNA"/>
</dbReference>
<feature type="compositionally biased region" description="Basic and acidic residues" evidence="5">
    <location>
        <begin position="325"/>
        <end position="346"/>
    </location>
</feature>
<accession>A0A0G4GHX5</accession>
<feature type="region of interest" description="Disordered" evidence="5">
    <location>
        <begin position="321"/>
        <end position="349"/>
    </location>
</feature>
<feature type="region of interest" description="Disordered" evidence="5">
    <location>
        <begin position="174"/>
        <end position="210"/>
    </location>
</feature>
<dbReference type="InterPro" id="IPR000571">
    <property type="entry name" value="Znf_CCCH"/>
</dbReference>
<feature type="zinc finger region" description="C3H1-type" evidence="4">
    <location>
        <begin position="32"/>
        <end position="60"/>
    </location>
</feature>
<feature type="compositionally biased region" description="Basic and acidic residues" evidence="5">
    <location>
        <begin position="121"/>
        <end position="132"/>
    </location>
</feature>
<gene>
    <name evidence="7" type="ORF">Vbra_22757</name>
</gene>
<proteinExistence type="predicted"/>
<reference evidence="7 8" key="1">
    <citation type="submission" date="2014-11" db="EMBL/GenBank/DDBJ databases">
        <authorList>
            <person name="Zhu J."/>
            <person name="Qi W."/>
            <person name="Song R."/>
        </authorList>
    </citation>
    <scope>NUCLEOTIDE SEQUENCE [LARGE SCALE GENOMIC DNA]</scope>
</reference>